<feature type="transmembrane region" description="Helical" evidence="5">
    <location>
        <begin position="85"/>
        <end position="108"/>
    </location>
</feature>
<reference evidence="7 8" key="1">
    <citation type="submission" date="2024-04" db="EMBL/GenBank/DDBJ databases">
        <authorList>
            <consortium name="Genoscope - CEA"/>
            <person name="William W."/>
        </authorList>
    </citation>
    <scope>NUCLEOTIDE SEQUENCE [LARGE SCALE GENOMIC DNA]</scope>
</reference>
<dbReference type="Gene3D" id="1.20.1070.10">
    <property type="entry name" value="Rhodopsin 7-helix transmembrane proteins"/>
    <property type="match status" value="1"/>
</dbReference>
<keyword evidence="3 5" id="KW-1133">Transmembrane helix</keyword>
<dbReference type="EMBL" id="CAXITT010000294">
    <property type="protein sequence ID" value="CAL1538318.1"/>
    <property type="molecule type" value="Genomic_DNA"/>
</dbReference>
<dbReference type="InterPro" id="IPR017452">
    <property type="entry name" value="GPCR_Rhodpsn_7TM"/>
</dbReference>
<accession>A0AAV2HZU9</accession>
<dbReference type="InterPro" id="IPR000276">
    <property type="entry name" value="GPCR_Rhodpsn"/>
</dbReference>
<dbReference type="SUPFAM" id="SSF81321">
    <property type="entry name" value="Family A G protein-coupled receptor-like"/>
    <property type="match status" value="1"/>
</dbReference>
<evidence type="ECO:0000256" key="4">
    <source>
        <dbReference type="ARBA" id="ARBA00023136"/>
    </source>
</evidence>
<keyword evidence="4 5" id="KW-0472">Membrane</keyword>
<feature type="transmembrane region" description="Helical" evidence="5">
    <location>
        <begin position="129"/>
        <end position="149"/>
    </location>
</feature>
<evidence type="ECO:0000313" key="8">
    <source>
        <dbReference type="Proteomes" id="UP001497497"/>
    </source>
</evidence>
<feature type="transmembrane region" description="Helical" evidence="5">
    <location>
        <begin position="45"/>
        <end position="65"/>
    </location>
</feature>
<feature type="transmembrane region" description="Helical" evidence="5">
    <location>
        <begin position="237"/>
        <end position="261"/>
    </location>
</feature>
<evidence type="ECO:0000256" key="3">
    <source>
        <dbReference type="ARBA" id="ARBA00022989"/>
    </source>
</evidence>
<sequence length="333" mass="36586">MLQTFTLVNYVLLCGVVSAFGVLFNLINVIIFVKLGFSDTINISLLSLALADLGVVLALVGYSVTYNPLFVGAVSAVEVSDSVSYIAFGWPYACFSRIAGCMTAVITVERFLCVSLPLKVKSIVTAGRITTVAIGVSAFMFASIVPAFVGSRLGETFNPRLNRTSIGLIFSENVYDLENASLTINVAVQLGVFVVVVVFTVGLIQTFLRNAEWRSAASTSSKNTAATRRDKKLVKMVIVISVVFIVFSVPGVVATFLMMLVKEYNIAGRYRNFYIATFSVLFPIGAINSTVNIFIFLDLSSKYRRVFVSILKRYPKTWNQDSLLLTKQTEIRR</sequence>
<feature type="domain" description="G-protein coupled receptors family 1 profile" evidence="6">
    <location>
        <begin position="24"/>
        <end position="296"/>
    </location>
</feature>
<feature type="transmembrane region" description="Helical" evidence="5">
    <location>
        <begin position="273"/>
        <end position="297"/>
    </location>
</feature>
<feature type="transmembrane region" description="Helical" evidence="5">
    <location>
        <begin position="186"/>
        <end position="208"/>
    </location>
</feature>
<dbReference type="PANTHER" id="PTHR46641">
    <property type="entry name" value="FMRFAMIDE RECEPTOR-RELATED"/>
    <property type="match status" value="1"/>
</dbReference>
<evidence type="ECO:0000256" key="1">
    <source>
        <dbReference type="ARBA" id="ARBA00004370"/>
    </source>
</evidence>
<dbReference type="PROSITE" id="PS50262">
    <property type="entry name" value="G_PROTEIN_RECEP_F1_2"/>
    <property type="match status" value="1"/>
</dbReference>
<dbReference type="AlphaFoldDB" id="A0AAV2HZU9"/>
<evidence type="ECO:0000313" key="7">
    <source>
        <dbReference type="EMBL" id="CAL1538318.1"/>
    </source>
</evidence>
<feature type="transmembrane region" description="Helical" evidence="5">
    <location>
        <begin position="6"/>
        <end position="33"/>
    </location>
</feature>
<name>A0AAV2HZU9_LYMST</name>
<keyword evidence="2 5" id="KW-0812">Transmembrane</keyword>
<organism evidence="7 8">
    <name type="scientific">Lymnaea stagnalis</name>
    <name type="common">Great pond snail</name>
    <name type="synonym">Helix stagnalis</name>
    <dbReference type="NCBI Taxonomy" id="6523"/>
    <lineage>
        <taxon>Eukaryota</taxon>
        <taxon>Metazoa</taxon>
        <taxon>Spiralia</taxon>
        <taxon>Lophotrochozoa</taxon>
        <taxon>Mollusca</taxon>
        <taxon>Gastropoda</taxon>
        <taxon>Heterobranchia</taxon>
        <taxon>Euthyneura</taxon>
        <taxon>Panpulmonata</taxon>
        <taxon>Hygrophila</taxon>
        <taxon>Lymnaeoidea</taxon>
        <taxon>Lymnaeidae</taxon>
        <taxon>Lymnaea</taxon>
    </lineage>
</organism>
<dbReference type="GO" id="GO:0004930">
    <property type="term" value="F:G protein-coupled receptor activity"/>
    <property type="evidence" value="ECO:0007669"/>
    <property type="project" value="InterPro"/>
</dbReference>
<protein>
    <recommendedName>
        <fullName evidence="6">G-protein coupled receptors family 1 profile domain-containing protein</fullName>
    </recommendedName>
</protein>
<dbReference type="Proteomes" id="UP001497497">
    <property type="component" value="Unassembled WGS sequence"/>
</dbReference>
<dbReference type="InterPro" id="IPR052954">
    <property type="entry name" value="GPCR-Ligand_Int"/>
</dbReference>
<evidence type="ECO:0000256" key="5">
    <source>
        <dbReference type="SAM" id="Phobius"/>
    </source>
</evidence>
<dbReference type="Pfam" id="PF00001">
    <property type="entry name" value="7tm_1"/>
    <property type="match status" value="1"/>
</dbReference>
<gene>
    <name evidence="7" type="ORF">GSLYS_00012139001</name>
</gene>
<comment type="caution">
    <text evidence="7">The sequence shown here is derived from an EMBL/GenBank/DDBJ whole genome shotgun (WGS) entry which is preliminary data.</text>
</comment>
<evidence type="ECO:0000259" key="6">
    <source>
        <dbReference type="PROSITE" id="PS50262"/>
    </source>
</evidence>
<evidence type="ECO:0000256" key="2">
    <source>
        <dbReference type="ARBA" id="ARBA00022692"/>
    </source>
</evidence>
<comment type="subcellular location">
    <subcellularLocation>
        <location evidence="1">Membrane</location>
    </subcellularLocation>
</comment>
<dbReference type="GO" id="GO:0016020">
    <property type="term" value="C:membrane"/>
    <property type="evidence" value="ECO:0007669"/>
    <property type="project" value="UniProtKB-SubCell"/>
</dbReference>
<proteinExistence type="predicted"/>
<dbReference type="PANTHER" id="PTHR46641:SF2">
    <property type="entry name" value="FMRFAMIDE RECEPTOR"/>
    <property type="match status" value="1"/>
</dbReference>
<keyword evidence="8" id="KW-1185">Reference proteome</keyword>
<dbReference type="PRINTS" id="PR00237">
    <property type="entry name" value="GPCRRHODOPSN"/>
</dbReference>